<comment type="caution">
    <text evidence="10">The sequence shown here is derived from an EMBL/GenBank/DDBJ whole genome shotgun (WGS) entry which is preliminary data.</text>
</comment>
<name>A0ABS1TF04_9CLOT</name>
<feature type="transmembrane region" description="Helical" evidence="8">
    <location>
        <begin position="26"/>
        <end position="46"/>
    </location>
</feature>
<evidence type="ECO:0000313" key="11">
    <source>
        <dbReference type="Proteomes" id="UP000632377"/>
    </source>
</evidence>
<evidence type="ECO:0000256" key="8">
    <source>
        <dbReference type="SAM" id="Phobius"/>
    </source>
</evidence>
<keyword evidence="3" id="KW-0132">Cell division</keyword>
<evidence type="ECO:0000256" key="5">
    <source>
        <dbReference type="ARBA" id="ARBA00022989"/>
    </source>
</evidence>
<dbReference type="PROSITE" id="PS51779">
    <property type="entry name" value="POTRA"/>
    <property type="match status" value="1"/>
</dbReference>
<dbReference type="Pfam" id="PF08478">
    <property type="entry name" value="POTRA_1"/>
    <property type="match status" value="1"/>
</dbReference>
<dbReference type="InterPro" id="IPR013685">
    <property type="entry name" value="POTRA_FtsQ_type"/>
</dbReference>
<reference evidence="10 11" key="1">
    <citation type="submission" date="2021-01" db="EMBL/GenBank/DDBJ databases">
        <title>Genome public.</title>
        <authorList>
            <person name="Liu C."/>
            <person name="Sun Q."/>
        </authorList>
    </citation>
    <scope>NUCLEOTIDE SEQUENCE [LARGE SCALE GENOMIC DNA]</scope>
    <source>
        <strain evidence="10 11">YIM B02515</strain>
    </source>
</reference>
<keyword evidence="5 8" id="KW-1133">Transmembrane helix</keyword>
<evidence type="ECO:0000256" key="7">
    <source>
        <dbReference type="ARBA" id="ARBA00023306"/>
    </source>
</evidence>
<accession>A0ABS1TF04</accession>
<sequence length="255" mass="28885">MKNALVKTDNQLIINRRKRRAIKRTIISLVLLVSVTITLCLKLTYFNIAYISVINNHTINSDEIVKLSKINKGINIFYLNFKSVQTNLQSNPYILSADISRKLPNTIVISIKEREAVFYSKRDNKYLIIDKNGIVLEEKDDISQMKLTNLQGFDTKEVKIGEVIPSQDKRKIENISLITELISNNSSGIDITSIDLSNDLNLLAYSNNMCIKLGNGNIKDKLNKALNVIVTSNLKDQKGYIDVSYEGNPVIFTEK</sequence>
<dbReference type="Gene3D" id="3.10.20.310">
    <property type="entry name" value="membrane protein fhac"/>
    <property type="match status" value="1"/>
</dbReference>
<dbReference type="EMBL" id="JAESWC010000018">
    <property type="protein sequence ID" value="MBL4937950.1"/>
    <property type="molecule type" value="Genomic_DNA"/>
</dbReference>
<evidence type="ECO:0000259" key="9">
    <source>
        <dbReference type="PROSITE" id="PS51779"/>
    </source>
</evidence>
<keyword evidence="2" id="KW-1003">Cell membrane</keyword>
<evidence type="ECO:0000313" key="10">
    <source>
        <dbReference type="EMBL" id="MBL4937950.1"/>
    </source>
</evidence>
<keyword evidence="7" id="KW-0131">Cell cycle</keyword>
<evidence type="ECO:0000256" key="2">
    <source>
        <dbReference type="ARBA" id="ARBA00022475"/>
    </source>
</evidence>
<dbReference type="InterPro" id="IPR034746">
    <property type="entry name" value="POTRA"/>
</dbReference>
<comment type="subcellular location">
    <subcellularLocation>
        <location evidence="1">Membrane</location>
    </subcellularLocation>
</comment>
<gene>
    <name evidence="10" type="ORF">JK636_19760</name>
</gene>
<dbReference type="PANTHER" id="PTHR37820:SF1">
    <property type="entry name" value="CELL DIVISION PROTEIN FTSQ"/>
    <property type="match status" value="1"/>
</dbReference>
<dbReference type="Pfam" id="PF03799">
    <property type="entry name" value="FtsQ_DivIB_C"/>
    <property type="match status" value="1"/>
</dbReference>
<evidence type="ECO:0000256" key="4">
    <source>
        <dbReference type="ARBA" id="ARBA00022692"/>
    </source>
</evidence>
<protein>
    <submittedName>
        <fullName evidence="10">FtsQ-type POTRA domain-containing protein</fullName>
    </submittedName>
</protein>
<organism evidence="10 11">
    <name type="scientific">Clostridium rhizosphaerae</name>
    <dbReference type="NCBI Taxonomy" id="2803861"/>
    <lineage>
        <taxon>Bacteria</taxon>
        <taxon>Bacillati</taxon>
        <taxon>Bacillota</taxon>
        <taxon>Clostridia</taxon>
        <taxon>Eubacteriales</taxon>
        <taxon>Clostridiaceae</taxon>
        <taxon>Clostridium</taxon>
    </lineage>
</organism>
<feature type="domain" description="POTRA" evidence="9">
    <location>
        <begin position="46"/>
        <end position="114"/>
    </location>
</feature>
<keyword evidence="6 8" id="KW-0472">Membrane</keyword>
<evidence type="ECO:0000256" key="6">
    <source>
        <dbReference type="ARBA" id="ARBA00023136"/>
    </source>
</evidence>
<evidence type="ECO:0000256" key="1">
    <source>
        <dbReference type="ARBA" id="ARBA00004370"/>
    </source>
</evidence>
<dbReference type="InterPro" id="IPR050487">
    <property type="entry name" value="FtsQ_DivIB"/>
</dbReference>
<keyword evidence="4 8" id="KW-0812">Transmembrane</keyword>
<dbReference type="RefSeq" id="WP_202750690.1">
    <property type="nucleotide sequence ID" value="NZ_JAESWC010000018.1"/>
</dbReference>
<keyword evidence="11" id="KW-1185">Reference proteome</keyword>
<dbReference type="InterPro" id="IPR005548">
    <property type="entry name" value="Cell_div_FtsQ/DivIB_C"/>
</dbReference>
<proteinExistence type="predicted"/>
<dbReference type="Proteomes" id="UP000632377">
    <property type="component" value="Unassembled WGS sequence"/>
</dbReference>
<evidence type="ECO:0000256" key="3">
    <source>
        <dbReference type="ARBA" id="ARBA00022618"/>
    </source>
</evidence>
<dbReference type="PANTHER" id="PTHR37820">
    <property type="entry name" value="CELL DIVISION PROTEIN DIVIB"/>
    <property type="match status" value="1"/>
</dbReference>